<gene>
    <name evidence="3" type="ORF">HGB41_15845</name>
</gene>
<sequence length="153" mass="16262">MIAALLAACTSAAFTSASASDDTLAKLAWLQGCWAASGAERGSGEQWMGPAGGTMLGMSRTVRKGRTVEYEFIRIEQGADGKLAFVAQPSGQPQASFPLLREDGDSVVFENLAHDFPQRVIYRRAGASGLHARIEGKGKGIDFPMSRTPCIPE</sequence>
<dbReference type="EMBL" id="JABAIV010000005">
    <property type="protein sequence ID" value="NNG24464.1"/>
    <property type="molecule type" value="Genomic_DNA"/>
</dbReference>
<dbReference type="Proteomes" id="UP000533905">
    <property type="component" value="Unassembled WGS sequence"/>
</dbReference>
<reference evidence="3 4" key="1">
    <citation type="submission" date="2020-04" db="EMBL/GenBank/DDBJ databases">
        <title>Massilia sp. nov., a cold adapted bacteria isolated from Arctic soil.</title>
        <authorList>
            <person name="Son J."/>
            <person name="Ka J.-O."/>
        </authorList>
    </citation>
    <scope>NUCLEOTIDE SEQUENCE [LARGE SCALE GENOMIC DNA]</scope>
    <source>
        <strain evidence="3 4">ML15P13</strain>
    </source>
</reference>
<evidence type="ECO:0000313" key="3">
    <source>
        <dbReference type="EMBL" id="NNG24464.1"/>
    </source>
</evidence>
<evidence type="ECO:0000256" key="1">
    <source>
        <dbReference type="SAM" id="SignalP"/>
    </source>
</evidence>
<accession>A0A7Y2P218</accession>
<dbReference type="RefSeq" id="WP_171086124.1">
    <property type="nucleotide sequence ID" value="NZ_JABAIV010000005.1"/>
</dbReference>
<name>A0A7Y2P218_9BURK</name>
<feature type="domain" description="DUF6265" evidence="2">
    <location>
        <begin position="28"/>
        <end position="135"/>
    </location>
</feature>
<evidence type="ECO:0000313" key="4">
    <source>
        <dbReference type="Proteomes" id="UP000533905"/>
    </source>
</evidence>
<organism evidence="3 4">
    <name type="scientific">Telluria aromaticivorans</name>
    <dbReference type="NCBI Taxonomy" id="2725995"/>
    <lineage>
        <taxon>Bacteria</taxon>
        <taxon>Pseudomonadati</taxon>
        <taxon>Pseudomonadota</taxon>
        <taxon>Betaproteobacteria</taxon>
        <taxon>Burkholderiales</taxon>
        <taxon>Oxalobacteraceae</taxon>
        <taxon>Telluria group</taxon>
        <taxon>Telluria</taxon>
    </lineage>
</organism>
<dbReference type="Pfam" id="PF19780">
    <property type="entry name" value="DUF6265"/>
    <property type="match status" value="1"/>
</dbReference>
<feature type="signal peptide" evidence="1">
    <location>
        <begin position="1"/>
        <end position="19"/>
    </location>
</feature>
<keyword evidence="1" id="KW-0732">Signal</keyword>
<feature type="chain" id="PRO_5031089164" description="DUF6265 domain-containing protein" evidence="1">
    <location>
        <begin position="20"/>
        <end position="153"/>
    </location>
</feature>
<dbReference type="InterPro" id="IPR046232">
    <property type="entry name" value="DUF6265"/>
</dbReference>
<dbReference type="AlphaFoldDB" id="A0A7Y2P218"/>
<keyword evidence="4" id="KW-1185">Reference proteome</keyword>
<comment type="caution">
    <text evidence="3">The sequence shown here is derived from an EMBL/GenBank/DDBJ whole genome shotgun (WGS) entry which is preliminary data.</text>
</comment>
<evidence type="ECO:0000259" key="2">
    <source>
        <dbReference type="Pfam" id="PF19780"/>
    </source>
</evidence>
<protein>
    <recommendedName>
        <fullName evidence="2">DUF6265 domain-containing protein</fullName>
    </recommendedName>
</protein>
<proteinExistence type="predicted"/>